<dbReference type="Pfam" id="PF03564">
    <property type="entry name" value="DUF1759"/>
    <property type="match status" value="1"/>
</dbReference>
<dbReference type="InterPro" id="IPR005312">
    <property type="entry name" value="DUF1759"/>
</dbReference>
<protein>
    <recommendedName>
        <fullName evidence="3">Reverse transcriptase domain-containing protein</fullName>
    </recommendedName>
</protein>
<sequence>MHNDVTSILCNTKSAPSVISGDELAVLHEMLVLLKPYEEATKMISEEKYGLEITAANFDVAWEKLVRRYDNQRIRLYTALENLMQLPLVKSRTADELNNLITRTEKVVRSLQELRCPVHEYDHWIVHCVVRNLDANSCKFKRPPSLRSTVTWSCYSSIVCSFWSRRDHRRSLQRRPARARVIEAFQPTPLESRMHLQADWDLCQQFQRSSAYLPHHRVFRADNPSKIRVVFNASYKSSDGLTLNNQLLTGLKLQADITLVLSDWRFIEFAGTTDVEKMFRQIRVHEDDVDWQRVLWRASPTELIRDFRCMTVTYGTAAAPFLALRVMRQLAEDGRKAYP</sequence>
<dbReference type="GO" id="GO:0071897">
    <property type="term" value="P:DNA biosynthetic process"/>
    <property type="evidence" value="ECO:0007669"/>
    <property type="project" value="UniProtKB-ARBA"/>
</dbReference>
<evidence type="ECO:0008006" key="3">
    <source>
        <dbReference type="Google" id="ProtNLM"/>
    </source>
</evidence>
<reference evidence="1 2" key="1">
    <citation type="submission" date="2020-02" db="EMBL/GenBank/DDBJ databases">
        <authorList>
            <person name="Ferguson B K."/>
        </authorList>
    </citation>
    <scope>NUCLEOTIDE SEQUENCE [LARGE SCALE GENOMIC DNA]</scope>
</reference>
<accession>A0A6H5IXT7</accession>
<dbReference type="InterPro" id="IPR043502">
    <property type="entry name" value="DNA/RNA_pol_sf"/>
</dbReference>
<dbReference type="PANTHER" id="PTHR47331">
    <property type="entry name" value="PHD-TYPE DOMAIN-CONTAINING PROTEIN"/>
    <property type="match status" value="1"/>
</dbReference>
<keyword evidence="2" id="KW-1185">Reference proteome</keyword>
<name>A0A6H5IXT7_9HYME</name>
<organism evidence="1 2">
    <name type="scientific">Trichogramma brassicae</name>
    <dbReference type="NCBI Taxonomy" id="86971"/>
    <lineage>
        <taxon>Eukaryota</taxon>
        <taxon>Metazoa</taxon>
        <taxon>Ecdysozoa</taxon>
        <taxon>Arthropoda</taxon>
        <taxon>Hexapoda</taxon>
        <taxon>Insecta</taxon>
        <taxon>Pterygota</taxon>
        <taxon>Neoptera</taxon>
        <taxon>Endopterygota</taxon>
        <taxon>Hymenoptera</taxon>
        <taxon>Apocrita</taxon>
        <taxon>Proctotrupomorpha</taxon>
        <taxon>Chalcidoidea</taxon>
        <taxon>Trichogrammatidae</taxon>
        <taxon>Trichogramma</taxon>
    </lineage>
</organism>
<dbReference type="EMBL" id="CADCXV010000979">
    <property type="protein sequence ID" value="CAB0039751.1"/>
    <property type="molecule type" value="Genomic_DNA"/>
</dbReference>
<gene>
    <name evidence="1" type="ORF">TBRA_LOCUS11489</name>
</gene>
<dbReference type="AlphaFoldDB" id="A0A6H5IXT7"/>
<evidence type="ECO:0000313" key="1">
    <source>
        <dbReference type="EMBL" id="CAB0039751.1"/>
    </source>
</evidence>
<evidence type="ECO:0000313" key="2">
    <source>
        <dbReference type="Proteomes" id="UP000479190"/>
    </source>
</evidence>
<dbReference type="SUPFAM" id="SSF56672">
    <property type="entry name" value="DNA/RNA polymerases"/>
    <property type="match status" value="1"/>
</dbReference>
<dbReference type="OrthoDB" id="8052806at2759"/>
<proteinExistence type="predicted"/>
<dbReference type="Proteomes" id="UP000479190">
    <property type="component" value="Unassembled WGS sequence"/>
</dbReference>